<name>A0A645H8Y2_9ZZZZ</name>
<proteinExistence type="predicted"/>
<protein>
    <submittedName>
        <fullName evidence="2">Uncharacterized protein</fullName>
    </submittedName>
</protein>
<evidence type="ECO:0000256" key="1">
    <source>
        <dbReference type="SAM" id="MobiDB-lite"/>
    </source>
</evidence>
<reference evidence="2" key="1">
    <citation type="submission" date="2019-08" db="EMBL/GenBank/DDBJ databases">
        <authorList>
            <person name="Kucharzyk K."/>
            <person name="Murdoch R.W."/>
            <person name="Higgins S."/>
            <person name="Loffler F."/>
        </authorList>
    </citation>
    <scope>NUCLEOTIDE SEQUENCE</scope>
</reference>
<accession>A0A645H8Y2</accession>
<comment type="caution">
    <text evidence="2">The sequence shown here is derived from an EMBL/GenBank/DDBJ whole genome shotgun (WGS) entry which is preliminary data.</text>
</comment>
<dbReference type="EMBL" id="VSSQ01089106">
    <property type="protein sequence ID" value="MPN35487.1"/>
    <property type="molecule type" value="Genomic_DNA"/>
</dbReference>
<feature type="compositionally biased region" description="Low complexity" evidence="1">
    <location>
        <begin position="23"/>
        <end position="39"/>
    </location>
</feature>
<sequence>MRSLTRFIPMGIATENKSVPNATLKTNNSNPPNSLTSAPNVYEQSERDIHRLKPLKYDNHWLCATGS</sequence>
<feature type="region of interest" description="Disordered" evidence="1">
    <location>
        <begin position="18"/>
        <end position="39"/>
    </location>
</feature>
<organism evidence="2">
    <name type="scientific">bioreactor metagenome</name>
    <dbReference type="NCBI Taxonomy" id="1076179"/>
    <lineage>
        <taxon>unclassified sequences</taxon>
        <taxon>metagenomes</taxon>
        <taxon>ecological metagenomes</taxon>
    </lineage>
</organism>
<evidence type="ECO:0000313" key="2">
    <source>
        <dbReference type="EMBL" id="MPN35487.1"/>
    </source>
</evidence>
<gene>
    <name evidence="2" type="ORF">SDC9_182985</name>
</gene>
<dbReference type="AlphaFoldDB" id="A0A645H8Y2"/>